<feature type="region of interest" description="Disordered" evidence="4">
    <location>
        <begin position="135"/>
        <end position="190"/>
    </location>
</feature>
<dbReference type="InterPro" id="IPR001559">
    <property type="entry name" value="Phosphotriesterase"/>
</dbReference>
<comment type="caution">
    <text evidence="5">The sequence shown here is derived from an EMBL/GenBank/DDBJ whole genome shotgun (WGS) entry which is preliminary data.</text>
</comment>
<reference evidence="5" key="1">
    <citation type="submission" date="2022-03" db="EMBL/GenBank/DDBJ databases">
        <authorList>
            <person name="Santos J.D.N."/>
            <person name="Kallscheuer N."/>
            <person name="Jogler C."/>
            <person name="Lage O.M."/>
        </authorList>
    </citation>
    <scope>NUCLEOTIDE SEQUENCE</scope>
    <source>
        <strain evidence="5">M600PL45_2</strain>
    </source>
</reference>
<evidence type="ECO:0000256" key="3">
    <source>
        <dbReference type="PROSITE-ProRule" id="PRU00679"/>
    </source>
</evidence>
<reference evidence="5" key="2">
    <citation type="journal article" date="2023" name="Int. J. Syst. Evol. Microbiol.">
        <title>Streptomyces marispadix sp. nov., isolated from marine beach sediment of the Northern Coast of Portugal.</title>
        <authorList>
            <person name="dos Santos J.D.N."/>
            <person name="Vitorino I.R."/>
            <person name="Kallscheuer N."/>
            <person name="Srivastava A."/>
            <person name="Krautwurst S."/>
            <person name="Marz M."/>
            <person name="Jogler C."/>
            <person name="Lobo Da Cunha A."/>
            <person name="Catita J."/>
            <person name="Goncalves H."/>
            <person name="Gonzalez I."/>
            <person name="Reyes F."/>
            <person name="Lage O.M."/>
        </authorList>
    </citation>
    <scope>NUCLEOTIDE SEQUENCE</scope>
    <source>
        <strain evidence="5">M600PL45_2</strain>
    </source>
</reference>
<dbReference type="Proteomes" id="UP001166784">
    <property type="component" value="Unassembled WGS sequence"/>
</dbReference>
<evidence type="ECO:0000256" key="2">
    <source>
        <dbReference type="ARBA" id="ARBA00022801"/>
    </source>
</evidence>
<dbReference type="Gene3D" id="3.20.20.140">
    <property type="entry name" value="Metal-dependent hydrolases"/>
    <property type="match status" value="1"/>
</dbReference>
<evidence type="ECO:0000313" key="5">
    <source>
        <dbReference type="EMBL" id="MCH6162856.1"/>
    </source>
</evidence>
<evidence type="ECO:0000313" key="6">
    <source>
        <dbReference type="Proteomes" id="UP001166784"/>
    </source>
</evidence>
<protein>
    <submittedName>
        <fullName evidence="5">Phosphotriesterase</fullName>
    </submittedName>
</protein>
<organism evidence="5 6">
    <name type="scientific">Streptomyces marispadix</name>
    <dbReference type="NCBI Taxonomy" id="2922868"/>
    <lineage>
        <taxon>Bacteria</taxon>
        <taxon>Bacillati</taxon>
        <taxon>Actinomycetota</taxon>
        <taxon>Actinomycetes</taxon>
        <taxon>Kitasatosporales</taxon>
        <taxon>Streptomycetaceae</taxon>
        <taxon>Streptomyces</taxon>
    </lineage>
</organism>
<evidence type="ECO:0000256" key="1">
    <source>
        <dbReference type="ARBA" id="ARBA00022723"/>
    </source>
</evidence>
<comment type="caution">
    <text evidence="3">Lacks conserved residue(s) required for the propagation of feature annotation.</text>
</comment>
<gene>
    <name evidence="5" type="ORF">MMA15_21440</name>
</gene>
<sequence>MYEQRPPQRSERLLRTVAGPLATARVRGPVLPHEHLALDLSHGGDAEAVLDGRHMAPVGAELGALREEFGLSLVVELTCRGMGRDVRALARLSRESGVAVVAGTGWYYERFHPEEAATADAGELAELLIHEIEDGIGPESGAGGGTSARDHSRDAGRDLGLGSDSGSGSGSGGTPVRPGVIGEAGSHGDVPSAQEVRTLTAAALAARATGLSVATHAQLGRGGLAQIEVLTGAGLAPHRVCVGHQDLLDDPGVHRELAAAGAYIAFDTVGKENYRSDGSRLRLLLALLEAGHAERALLSCDISRHGYLRSEGGRGYGHLFRSFLPRLRAAGADDDLIDLLTRRNPLRFLTGDDGDIEGKGDVEGDGDGDRLAHGRAHDDARGRAHGEKQCEEEGGAVR</sequence>
<dbReference type="InterPro" id="IPR032466">
    <property type="entry name" value="Metal_Hydrolase"/>
</dbReference>
<feature type="compositionally biased region" description="Basic and acidic residues" evidence="4">
    <location>
        <begin position="148"/>
        <end position="157"/>
    </location>
</feature>
<feature type="compositionally biased region" description="Basic and acidic residues" evidence="4">
    <location>
        <begin position="356"/>
        <end position="391"/>
    </location>
</feature>
<comment type="similarity">
    <text evidence="3">Belongs to the metallo-dependent hydrolases superfamily. Phosphotriesterase family.</text>
</comment>
<dbReference type="SUPFAM" id="SSF51556">
    <property type="entry name" value="Metallo-dependent hydrolases"/>
    <property type="match status" value="1"/>
</dbReference>
<dbReference type="PIRSF" id="PIRSF016839">
    <property type="entry name" value="PhP"/>
    <property type="match status" value="1"/>
</dbReference>
<feature type="region of interest" description="Disordered" evidence="4">
    <location>
        <begin position="353"/>
        <end position="398"/>
    </location>
</feature>
<dbReference type="RefSeq" id="WP_241061745.1">
    <property type="nucleotide sequence ID" value="NZ_JAKWJU010000002.1"/>
</dbReference>
<dbReference type="PROSITE" id="PS51347">
    <property type="entry name" value="PHOSPHOTRIESTERASE_2"/>
    <property type="match status" value="1"/>
</dbReference>
<dbReference type="PANTHER" id="PTHR10819:SF3">
    <property type="entry name" value="PHOSPHOTRIESTERASE-RELATED PROTEIN"/>
    <property type="match status" value="1"/>
</dbReference>
<feature type="compositionally biased region" description="Gly residues" evidence="4">
    <location>
        <begin position="163"/>
        <end position="173"/>
    </location>
</feature>
<dbReference type="PANTHER" id="PTHR10819">
    <property type="entry name" value="PHOSPHOTRIESTERASE-RELATED"/>
    <property type="match status" value="1"/>
</dbReference>
<keyword evidence="2" id="KW-0378">Hydrolase</keyword>
<keyword evidence="1" id="KW-0479">Metal-binding</keyword>
<proteinExistence type="inferred from homology"/>
<keyword evidence="6" id="KW-1185">Reference proteome</keyword>
<dbReference type="Pfam" id="PF02126">
    <property type="entry name" value="PTE"/>
    <property type="match status" value="2"/>
</dbReference>
<accession>A0ABS9T2V6</accession>
<name>A0ABS9T2V6_9ACTN</name>
<evidence type="ECO:0000256" key="4">
    <source>
        <dbReference type="SAM" id="MobiDB-lite"/>
    </source>
</evidence>
<dbReference type="EMBL" id="JAKWJU010000002">
    <property type="protein sequence ID" value="MCH6162856.1"/>
    <property type="molecule type" value="Genomic_DNA"/>
</dbReference>